<dbReference type="Proteomes" id="UP000823388">
    <property type="component" value="Chromosome 5N"/>
</dbReference>
<dbReference type="InterPro" id="IPR005174">
    <property type="entry name" value="KIB1-4_b-propeller"/>
</dbReference>
<dbReference type="OrthoDB" id="619048at2759"/>
<feature type="region of interest" description="Disordered" evidence="1">
    <location>
        <begin position="27"/>
        <end position="52"/>
    </location>
</feature>
<dbReference type="AlphaFoldDB" id="A0A8T0S363"/>
<dbReference type="PANTHER" id="PTHR33165">
    <property type="entry name" value="F-BOX DOMAIN CONTAINING PROTEIN-LIKE-RELATED"/>
    <property type="match status" value="1"/>
</dbReference>
<protein>
    <recommendedName>
        <fullName evidence="2">KIB1-4 beta-propeller domain-containing protein</fullName>
    </recommendedName>
</protein>
<evidence type="ECO:0000313" key="4">
    <source>
        <dbReference type="Proteomes" id="UP000823388"/>
    </source>
</evidence>
<evidence type="ECO:0000313" key="3">
    <source>
        <dbReference type="EMBL" id="KAG2591508.1"/>
    </source>
</evidence>
<feature type="domain" description="KIB1-4 beta-propeller" evidence="2">
    <location>
        <begin position="212"/>
        <end position="453"/>
    </location>
</feature>
<reference evidence="3" key="1">
    <citation type="submission" date="2020-05" db="EMBL/GenBank/DDBJ databases">
        <title>WGS assembly of Panicum virgatum.</title>
        <authorList>
            <person name="Lovell J.T."/>
            <person name="Jenkins J."/>
            <person name="Shu S."/>
            <person name="Juenger T.E."/>
            <person name="Schmutz J."/>
        </authorList>
    </citation>
    <scope>NUCLEOTIDE SEQUENCE</scope>
    <source>
        <strain evidence="3">AP13</strain>
    </source>
</reference>
<accession>A0A8T0S363</accession>
<dbReference type="EMBL" id="CM029046">
    <property type="protein sequence ID" value="KAG2591508.1"/>
    <property type="molecule type" value="Genomic_DNA"/>
</dbReference>
<proteinExistence type="predicted"/>
<dbReference type="Pfam" id="PF03478">
    <property type="entry name" value="Beta-prop_KIB1-4"/>
    <property type="match status" value="1"/>
</dbReference>
<sequence>MVLTTRRDSPSSPRISRRIHEVRSCSTPRTAPCSAKRKSVSQARAPSRRTRCDLHDPATPCVSLSQISVQRRGPEVILGDVDLLLCCSSLIPIWGAKRPRGALTSFPRLGPSQILTWGAKRARSALLSAQLLPVPPDWRDWTNLGDGPAGLIAERLLADDVADYVCFRAVCRPWRLCSTDPCEHGILDRRFHPRQWIMLREKRATPHRRRFMNVSAGHCRDVHLPELNGHEVYGPTTEGLLVLLDRVTYVVRVLNPFTRQVADFPPANTLLTQSDLFQAKICKHLWQFLQLSGAGLAADDSIAVCFKGIQTVVVGKPGDLQWTVVDRSRCFLQAMSFAGRFYCAMNGAVMVVETSAGHPPRMTVAAKLTRPLSRMMMDTLHLVEIAGELMFVDHQRYGNVSSEFRVHRVDLDAGKIVPVHGFGGHTVFLGIQLALSVSPSVFPSVNADAIYLGFDDSLPYRLGNGPIQIMDGTSEPRLFEDSSSELDDSIHDSPLYGPLGVDHYLSWCVTDYRDNSTDT</sequence>
<name>A0A8T0S363_PANVG</name>
<evidence type="ECO:0000256" key="1">
    <source>
        <dbReference type="SAM" id="MobiDB-lite"/>
    </source>
</evidence>
<organism evidence="3 4">
    <name type="scientific">Panicum virgatum</name>
    <name type="common">Blackwell switchgrass</name>
    <dbReference type="NCBI Taxonomy" id="38727"/>
    <lineage>
        <taxon>Eukaryota</taxon>
        <taxon>Viridiplantae</taxon>
        <taxon>Streptophyta</taxon>
        <taxon>Embryophyta</taxon>
        <taxon>Tracheophyta</taxon>
        <taxon>Spermatophyta</taxon>
        <taxon>Magnoliopsida</taxon>
        <taxon>Liliopsida</taxon>
        <taxon>Poales</taxon>
        <taxon>Poaceae</taxon>
        <taxon>PACMAD clade</taxon>
        <taxon>Panicoideae</taxon>
        <taxon>Panicodae</taxon>
        <taxon>Paniceae</taxon>
        <taxon>Panicinae</taxon>
        <taxon>Panicum</taxon>
        <taxon>Panicum sect. Hiantes</taxon>
    </lineage>
</organism>
<dbReference type="PANTHER" id="PTHR33165:SF63">
    <property type="entry name" value="OS03G0792300 PROTEIN"/>
    <property type="match status" value="1"/>
</dbReference>
<keyword evidence="4" id="KW-1185">Reference proteome</keyword>
<gene>
    <name evidence="3" type="ORF">PVAP13_5NG485500</name>
</gene>
<evidence type="ECO:0000259" key="2">
    <source>
        <dbReference type="Pfam" id="PF03478"/>
    </source>
</evidence>
<comment type="caution">
    <text evidence="3">The sequence shown here is derived from an EMBL/GenBank/DDBJ whole genome shotgun (WGS) entry which is preliminary data.</text>
</comment>